<accession>A0A161VK48</accession>
<reference evidence="2 3" key="1">
    <citation type="submission" date="2015-02" db="EMBL/GenBank/DDBJ databases">
        <title>Draft genome sequence of Lactobacillus collinoides CUPV2371 isolated from a natural cider, the first genome sequence of a strain of this species.</title>
        <authorList>
            <person name="Puertas A.I."/>
            <person name="Spano G."/>
            <person name="Capozzi V."/>
            <person name="Lamontanara A."/>
            <person name="Orru L."/>
            <person name="Duenas M.T."/>
        </authorList>
    </citation>
    <scope>NUCLEOTIDE SEQUENCE [LARGE SCALE GENOMIC DNA]</scope>
    <source>
        <strain evidence="2 3">237</strain>
    </source>
</reference>
<dbReference type="EMBL" id="JYDC01000022">
    <property type="protein sequence ID" value="KZL42674.1"/>
    <property type="molecule type" value="Genomic_DNA"/>
</dbReference>
<evidence type="ECO:0000313" key="3">
    <source>
        <dbReference type="Proteomes" id="UP000076480"/>
    </source>
</evidence>
<dbReference type="InterPro" id="IPR010791">
    <property type="entry name" value="AttH_dom"/>
</dbReference>
<dbReference type="PATRIC" id="fig|33960.6.peg.1321"/>
<dbReference type="AlphaFoldDB" id="A0A161VK48"/>
<dbReference type="Proteomes" id="UP000076480">
    <property type="component" value="Unassembled WGS sequence"/>
</dbReference>
<proteinExistence type="predicted"/>
<sequence length="308" mass="35033">MDIEWTVQFFCLFNLDSKNYRLPNLPELPKGTSPMVVLSQVCDYTTGTFQSIAKPVFVNLENIFDKKTNSIEIHQPQNNLDVSFGFKGGHVHLKAETEAYSCNLEMSGADRVMWMTDNALKTDGLIREGVEGDRSFYYSLHELPVTGALNIEAIESSDVQVSGAGWIDRQWGDFLTRNWEWTSFRFADGDRVNTYNFDSGYQVGLLQTSDGKNTPFNSFKVVQNSYAKSKNNVWFSYGWDYHMPVKDGAYHLVPLSPKNVIAQGENEVLFEGLSRLLDSYGNQVGWAVTETMDIRKVHNGPYDKFNNF</sequence>
<dbReference type="SUPFAM" id="SSF159245">
    <property type="entry name" value="AttH-like"/>
    <property type="match status" value="1"/>
</dbReference>
<dbReference type="Pfam" id="PF07143">
    <property type="entry name" value="CrtC"/>
    <property type="match status" value="1"/>
</dbReference>
<comment type="caution">
    <text evidence="2">The sequence shown here is derived from an EMBL/GenBank/DDBJ whole genome shotgun (WGS) entry which is preliminary data.</text>
</comment>
<gene>
    <name evidence="2" type="ORF">TY91_04275</name>
</gene>
<dbReference type="Gene3D" id="2.40.370.10">
    <property type="entry name" value="AttH-like domain"/>
    <property type="match status" value="1"/>
</dbReference>
<protein>
    <recommendedName>
        <fullName evidence="1">AttH domain-containing protein</fullName>
    </recommendedName>
</protein>
<name>A0A161VK48_SECCO</name>
<feature type="domain" description="AttH" evidence="1">
    <location>
        <begin position="85"/>
        <end position="173"/>
    </location>
</feature>
<organism evidence="2 3">
    <name type="scientific">Secundilactobacillus collinoides</name>
    <name type="common">Lactobacillus collinoides</name>
    <dbReference type="NCBI Taxonomy" id="33960"/>
    <lineage>
        <taxon>Bacteria</taxon>
        <taxon>Bacillati</taxon>
        <taxon>Bacillota</taxon>
        <taxon>Bacilli</taxon>
        <taxon>Lactobacillales</taxon>
        <taxon>Lactobacillaceae</taxon>
        <taxon>Secundilactobacillus</taxon>
    </lineage>
</organism>
<dbReference type="InterPro" id="IPR023374">
    <property type="entry name" value="AttH-like_dom_sf"/>
</dbReference>
<keyword evidence="3" id="KW-1185">Reference proteome</keyword>
<evidence type="ECO:0000259" key="1">
    <source>
        <dbReference type="Pfam" id="PF07143"/>
    </source>
</evidence>
<evidence type="ECO:0000313" key="2">
    <source>
        <dbReference type="EMBL" id="KZL42674.1"/>
    </source>
</evidence>